<gene>
    <name evidence="3" type="ORF">AJ81_02460</name>
</gene>
<accession>A0A0X1KTQ4</accession>
<dbReference type="Pfam" id="PF07331">
    <property type="entry name" value="TctB"/>
    <property type="match status" value="1"/>
</dbReference>
<dbReference type="RefSeq" id="WP_031503753.1">
    <property type="nucleotide sequence ID" value="NC_022795.1"/>
</dbReference>
<feature type="domain" description="DUF1468" evidence="2">
    <location>
        <begin position="5"/>
        <end position="146"/>
    </location>
</feature>
<evidence type="ECO:0000256" key="1">
    <source>
        <dbReference type="SAM" id="Phobius"/>
    </source>
</evidence>
<evidence type="ECO:0000313" key="3">
    <source>
        <dbReference type="EMBL" id="AJC74654.1"/>
    </source>
</evidence>
<sequence length="146" mass="16361">MKDRISASVFIFLGIFFLIGALKMPRITEYGKYGAPGIVPAFFSIMVILLCFFMLVRKQKVSPDISSKSAEVKRAENRRLLLASAMFLAYVFLLGKINFVVLTSIFLSAASMVFLRKRFVLTAAVSLAVTLGIYYLFSRVFLLPLP</sequence>
<dbReference type="PaxDb" id="1123384-AJ81_02460"/>
<evidence type="ECO:0000259" key="2">
    <source>
        <dbReference type="Pfam" id="PF07331"/>
    </source>
</evidence>
<name>A0A0X1KTQ4_9THEM</name>
<dbReference type="Proteomes" id="UP000077469">
    <property type="component" value="Chromosome"/>
</dbReference>
<keyword evidence="1" id="KW-0812">Transmembrane</keyword>
<feature type="transmembrane region" description="Helical" evidence="1">
    <location>
        <begin position="119"/>
        <end position="137"/>
    </location>
</feature>
<keyword evidence="1" id="KW-1133">Transmembrane helix</keyword>
<dbReference type="InterPro" id="IPR009936">
    <property type="entry name" value="DUF1468"/>
</dbReference>
<protein>
    <recommendedName>
        <fullName evidence="2">DUF1468 domain-containing protein</fullName>
    </recommendedName>
</protein>
<dbReference type="AlphaFoldDB" id="A0A0X1KTQ4"/>
<feature type="transmembrane region" description="Helical" evidence="1">
    <location>
        <begin position="7"/>
        <end position="25"/>
    </location>
</feature>
<dbReference type="OrthoDB" id="47887at2"/>
<dbReference type="PATRIC" id="fig|1123384.7.peg.486"/>
<dbReference type="STRING" id="1123384.AJ81_02460"/>
<keyword evidence="4" id="KW-1185">Reference proteome</keyword>
<keyword evidence="1" id="KW-0472">Membrane</keyword>
<organism evidence="3 4">
    <name type="scientific">Pseudothermotoga hypogea DSM 11164 = NBRC 106472</name>
    <dbReference type="NCBI Taxonomy" id="1123384"/>
    <lineage>
        <taxon>Bacteria</taxon>
        <taxon>Thermotogati</taxon>
        <taxon>Thermotogota</taxon>
        <taxon>Thermotogae</taxon>
        <taxon>Thermotogales</taxon>
        <taxon>Thermotogaceae</taxon>
        <taxon>Pseudothermotoga</taxon>
    </lineage>
</organism>
<evidence type="ECO:0000313" key="4">
    <source>
        <dbReference type="Proteomes" id="UP000077469"/>
    </source>
</evidence>
<dbReference type="EMBL" id="CP007141">
    <property type="protein sequence ID" value="AJC74654.1"/>
    <property type="molecule type" value="Genomic_DNA"/>
</dbReference>
<reference evidence="3 4" key="1">
    <citation type="submission" date="2014-01" db="EMBL/GenBank/DDBJ databases">
        <title>Genome sequencing of Thermotog hypogea.</title>
        <authorList>
            <person name="Zhang X."/>
            <person name="Alvare G."/>
            <person name="Fristensky B."/>
            <person name="Chen L."/>
            <person name="Suen T."/>
            <person name="Chen Q."/>
            <person name="Ma K."/>
        </authorList>
    </citation>
    <scope>NUCLEOTIDE SEQUENCE [LARGE SCALE GENOMIC DNA]</scope>
    <source>
        <strain evidence="3 4">DSM 11164</strain>
    </source>
</reference>
<proteinExistence type="predicted"/>
<dbReference type="KEGG" id="phy:AJ81_02460"/>
<feature type="transmembrane region" description="Helical" evidence="1">
    <location>
        <begin position="80"/>
        <end position="107"/>
    </location>
</feature>
<feature type="transmembrane region" description="Helical" evidence="1">
    <location>
        <begin position="37"/>
        <end position="56"/>
    </location>
</feature>